<keyword evidence="2" id="KW-1185">Reference proteome</keyword>
<reference evidence="1" key="1">
    <citation type="submission" date="2019-07" db="EMBL/GenBank/DDBJ databases">
        <title>Annotation for the trematode Paragonimus miyazaki's.</title>
        <authorList>
            <person name="Choi Y.-J."/>
        </authorList>
    </citation>
    <scope>NUCLEOTIDE SEQUENCE</scope>
    <source>
        <strain evidence="1">Japan</strain>
    </source>
</reference>
<dbReference type="Proteomes" id="UP000822476">
    <property type="component" value="Unassembled WGS sequence"/>
</dbReference>
<dbReference type="AlphaFoldDB" id="A0A8S9Z5J1"/>
<sequence length="100" mass="11271">MVQRISKPVFLELNVDLNEQLSIGIDCGHLQRRPVISYLNSCLFVEAPIFTTEHGTTKSTASDQRIQQRSLDRYTVLRTGFAYVFNFTTGNSSITTTPIT</sequence>
<accession>A0A8S9Z5J1</accession>
<gene>
    <name evidence="1" type="ORF">EG68_02010</name>
</gene>
<organism evidence="1 2">
    <name type="scientific">Paragonimus skrjabini miyazakii</name>
    <dbReference type="NCBI Taxonomy" id="59628"/>
    <lineage>
        <taxon>Eukaryota</taxon>
        <taxon>Metazoa</taxon>
        <taxon>Spiralia</taxon>
        <taxon>Lophotrochozoa</taxon>
        <taxon>Platyhelminthes</taxon>
        <taxon>Trematoda</taxon>
        <taxon>Digenea</taxon>
        <taxon>Plagiorchiida</taxon>
        <taxon>Troglotremata</taxon>
        <taxon>Troglotrematidae</taxon>
        <taxon>Paragonimus</taxon>
    </lineage>
</organism>
<dbReference type="EMBL" id="JTDE01000610">
    <property type="protein sequence ID" value="KAF7260786.1"/>
    <property type="molecule type" value="Genomic_DNA"/>
</dbReference>
<protein>
    <submittedName>
        <fullName evidence="1">Uncharacterized protein</fullName>
    </submittedName>
</protein>
<proteinExistence type="predicted"/>
<name>A0A8S9Z5J1_9TREM</name>
<comment type="caution">
    <text evidence="1">The sequence shown here is derived from an EMBL/GenBank/DDBJ whole genome shotgun (WGS) entry which is preliminary data.</text>
</comment>
<evidence type="ECO:0000313" key="1">
    <source>
        <dbReference type="EMBL" id="KAF7260786.1"/>
    </source>
</evidence>
<evidence type="ECO:0000313" key="2">
    <source>
        <dbReference type="Proteomes" id="UP000822476"/>
    </source>
</evidence>